<name>A0ABY7VVI8_9BACT</name>
<dbReference type="EMBL" id="CP117811">
    <property type="protein sequence ID" value="WDE96073.1"/>
    <property type="molecule type" value="Genomic_DNA"/>
</dbReference>
<organism evidence="1 2">
    <name type="scientific">Lentisphaera profundi</name>
    <dbReference type="NCBI Taxonomy" id="1658616"/>
    <lineage>
        <taxon>Bacteria</taxon>
        <taxon>Pseudomonadati</taxon>
        <taxon>Lentisphaerota</taxon>
        <taxon>Lentisphaeria</taxon>
        <taxon>Lentisphaerales</taxon>
        <taxon>Lentisphaeraceae</taxon>
        <taxon>Lentisphaera</taxon>
    </lineage>
</organism>
<protein>
    <submittedName>
        <fullName evidence="1">Uncharacterized protein</fullName>
    </submittedName>
</protein>
<proteinExistence type="predicted"/>
<dbReference type="Proteomes" id="UP001214250">
    <property type="component" value="Chromosome 1"/>
</dbReference>
<evidence type="ECO:0000313" key="1">
    <source>
        <dbReference type="EMBL" id="WDE96073.1"/>
    </source>
</evidence>
<evidence type="ECO:0000313" key="2">
    <source>
        <dbReference type="Proteomes" id="UP001214250"/>
    </source>
</evidence>
<gene>
    <name evidence="1" type="ORF">PQO03_10145</name>
</gene>
<dbReference type="RefSeq" id="WP_274150066.1">
    <property type="nucleotide sequence ID" value="NZ_CP117811.1"/>
</dbReference>
<accession>A0ABY7VVI8</accession>
<reference evidence="1 2" key="1">
    <citation type="submission" date="2023-02" db="EMBL/GenBank/DDBJ databases">
        <title>Genome sequence of Lentisphaera profundi SAORIC-696.</title>
        <authorList>
            <person name="Kim e."/>
            <person name="Cho J.-C."/>
            <person name="Choi A."/>
            <person name="Kang I."/>
        </authorList>
    </citation>
    <scope>NUCLEOTIDE SEQUENCE [LARGE SCALE GENOMIC DNA]</scope>
    <source>
        <strain evidence="1 2">SAORIC-696</strain>
    </source>
</reference>
<keyword evidence="2" id="KW-1185">Reference proteome</keyword>
<sequence length="156" mass="17401">MTAKKSKLPPLVILPILSLVLVALVQLAMSNFDVLSPWKGGGFGMFSSLKNPGMRCIVVKISFADGQTKLVSSKQFSKIRSYDQLRAFPKESKLIEFTDELLLLKWKHRYGDSDDYVRSNPLGKSATAIEINLAELIYAKGTISVKEVLSHKRDVE</sequence>